<accession>A0A420Y1S6</accession>
<protein>
    <submittedName>
        <fullName evidence="1">Uncharacterized protein</fullName>
    </submittedName>
</protein>
<dbReference type="EMBL" id="QVQW01000067">
    <property type="protein sequence ID" value="RKU41799.1"/>
    <property type="molecule type" value="Genomic_DNA"/>
</dbReference>
<dbReference type="AlphaFoldDB" id="A0A420Y1S6"/>
<gene>
    <name evidence="1" type="ORF">DL546_001795</name>
</gene>
<reference evidence="1 2" key="1">
    <citation type="submission" date="2018-08" db="EMBL/GenBank/DDBJ databases">
        <title>Draft genome of the lignicolous fungus Coniochaeta pulveracea.</title>
        <authorList>
            <person name="Borstlap C.J."/>
            <person name="De Witt R.N."/>
            <person name="Botha A."/>
            <person name="Volschenk H."/>
        </authorList>
    </citation>
    <scope>NUCLEOTIDE SEQUENCE [LARGE SCALE GENOMIC DNA]</scope>
    <source>
        <strain evidence="1 2">CAB683</strain>
    </source>
</reference>
<comment type="caution">
    <text evidence="1">The sequence shown here is derived from an EMBL/GenBank/DDBJ whole genome shotgun (WGS) entry which is preliminary data.</text>
</comment>
<dbReference type="OrthoDB" id="4718495at2759"/>
<sequence length="79" mass="8777">MARNLSDEDLRATTDSQRCTGTAIPTIFGWEGEGVWVLQLEEGDAWMNTHIENLKAFGAVWYANAIEHPVAKEVLARSS</sequence>
<evidence type="ECO:0000313" key="1">
    <source>
        <dbReference type="EMBL" id="RKU41799.1"/>
    </source>
</evidence>
<proteinExistence type="predicted"/>
<dbReference type="Proteomes" id="UP000275385">
    <property type="component" value="Unassembled WGS sequence"/>
</dbReference>
<evidence type="ECO:0000313" key="2">
    <source>
        <dbReference type="Proteomes" id="UP000275385"/>
    </source>
</evidence>
<name>A0A420Y1S6_9PEZI</name>
<organism evidence="1 2">
    <name type="scientific">Coniochaeta pulveracea</name>
    <dbReference type="NCBI Taxonomy" id="177199"/>
    <lineage>
        <taxon>Eukaryota</taxon>
        <taxon>Fungi</taxon>
        <taxon>Dikarya</taxon>
        <taxon>Ascomycota</taxon>
        <taxon>Pezizomycotina</taxon>
        <taxon>Sordariomycetes</taxon>
        <taxon>Sordariomycetidae</taxon>
        <taxon>Coniochaetales</taxon>
        <taxon>Coniochaetaceae</taxon>
        <taxon>Coniochaeta</taxon>
    </lineage>
</organism>
<keyword evidence="2" id="KW-1185">Reference proteome</keyword>